<feature type="transmembrane region" description="Helical" evidence="1">
    <location>
        <begin position="73"/>
        <end position="92"/>
    </location>
</feature>
<gene>
    <name evidence="3" type="ORF">A6A40_22225</name>
</gene>
<feature type="transmembrane region" description="Helical" evidence="1">
    <location>
        <begin position="41"/>
        <end position="61"/>
    </location>
</feature>
<organism evidence="3 4">
    <name type="scientific">Azospirillum humicireducens</name>
    <dbReference type="NCBI Taxonomy" id="1226968"/>
    <lineage>
        <taxon>Bacteria</taxon>
        <taxon>Pseudomonadati</taxon>
        <taxon>Pseudomonadota</taxon>
        <taxon>Alphaproteobacteria</taxon>
        <taxon>Rhodospirillales</taxon>
        <taxon>Azospirillaceae</taxon>
        <taxon>Azospirillum</taxon>
    </lineage>
</organism>
<feature type="transmembrane region" description="Helical" evidence="1">
    <location>
        <begin position="123"/>
        <end position="148"/>
    </location>
</feature>
<reference evidence="3 4" key="1">
    <citation type="submission" date="2018-04" db="EMBL/GenBank/DDBJ databases">
        <title>Complete genome sequence of the nitrogen-fixing bacterium Azospirillum humicireducens type strain SgZ-5.</title>
        <authorList>
            <person name="Yu Z."/>
        </authorList>
    </citation>
    <scope>NUCLEOTIDE SEQUENCE [LARGE SCALE GENOMIC DNA]</scope>
    <source>
        <strain evidence="3 4">SgZ-5</strain>
        <plasmid evidence="3 4">pYZ2</plasmid>
    </source>
</reference>
<evidence type="ECO:0000313" key="4">
    <source>
        <dbReference type="Proteomes" id="UP000077405"/>
    </source>
</evidence>
<dbReference type="OrthoDB" id="5186924at2"/>
<keyword evidence="1" id="KW-0472">Membrane</keyword>
<dbReference type="RefSeq" id="WP_108547982.1">
    <property type="nucleotide sequence ID" value="NZ_CP028903.1"/>
</dbReference>
<dbReference type="AlphaFoldDB" id="A0A2R4VTF8"/>
<evidence type="ECO:0000259" key="2">
    <source>
        <dbReference type="Pfam" id="PF07331"/>
    </source>
</evidence>
<dbReference type="InterPro" id="IPR009936">
    <property type="entry name" value="DUF1468"/>
</dbReference>
<keyword evidence="3" id="KW-0614">Plasmid</keyword>
<protein>
    <submittedName>
        <fullName evidence="3">Small permease of tripartite tricarboxylate transporter</fullName>
    </submittedName>
</protein>
<keyword evidence="1" id="KW-0812">Transmembrane</keyword>
<dbReference type="KEGG" id="ahu:A6A40_22225"/>
<dbReference type="EMBL" id="CP028903">
    <property type="protein sequence ID" value="AWB07702.1"/>
    <property type="molecule type" value="Genomic_DNA"/>
</dbReference>
<feature type="domain" description="DUF1468" evidence="2">
    <location>
        <begin position="13"/>
        <end position="145"/>
    </location>
</feature>
<feature type="transmembrane region" description="Helical" evidence="1">
    <location>
        <begin position="98"/>
        <end position="116"/>
    </location>
</feature>
<name>A0A2R4VTF8_9PROT</name>
<sequence length="154" mass="15835">MTTCSRNPKDLCAGVIYIAVGLAAVWIGRDYAPGTGSRMGPGYFPTVLGWLLAVFGVLSVLRSFIQDGGPIGAVAWKGLALVAGATALFGVLLEPAGLIPALLALILVSAAASRMFRFEVRAAAGLVALLAFCALVFVRGLGVPMALLGPWFTG</sequence>
<accession>A0A2R4VTF8</accession>
<keyword evidence="1" id="KW-1133">Transmembrane helix</keyword>
<evidence type="ECO:0000313" key="3">
    <source>
        <dbReference type="EMBL" id="AWB07702.1"/>
    </source>
</evidence>
<dbReference type="Proteomes" id="UP000077405">
    <property type="component" value="Plasmid pYZ2"/>
</dbReference>
<feature type="transmembrane region" description="Helical" evidence="1">
    <location>
        <begin position="12"/>
        <end position="29"/>
    </location>
</feature>
<geneLocation type="plasmid" evidence="3 4">
    <name>pYZ2</name>
</geneLocation>
<evidence type="ECO:0000256" key="1">
    <source>
        <dbReference type="SAM" id="Phobius"/>
    </source>
</evidence>
<keyword evidence="4" id="KW-1185">Reference proteome</keyword>
<proteinExistence type="predicted"/>
<dbReference type="Pfam" id="PF07331">
    <property type="entry name" value="TctB"/>
    <property type="match status" value="1"/>
</dbReference>